<feature type="compositionally biased region" description="Low complexity" evidence="2">
    <location>
        <begin position="609"/>
        <end position="627"/>
    </location>
</feature>
<keyword evidence="1" id="KW-0175">Coiled coil</keyword>
<name>A0A0G4GUG7_9ALVE</name>
<evidence type="ECO:0000256" key="2">
    <source>
        <dbReference type="SAM" id="MobiDB-lite"/>
    </source>
</evidence>
<feature type="region of interest" description="Disordered" evidence="2">
    <location>
        <begin position="320"/>
        <end position="382"/>
    </location>
</feature>
<proteinExistence type="predicted"/>
<dbReference type="VEuPathDB" id="CryptoDB:Cvel_23412"/>
<feature type="compositionally biased region" description="Basic and acidic residues" evidence="2">
    <location>
        <begin position="530"/>
        <end position="542"/>
    </location>
</feature>
<feature type="compositionally biased region" description="Low complexity" evidence="2">
    <location>
        <begin position="543"/>
        <end position="567"/>
    </location>
</feature>
<evidence type="ECO:0000256" key="1">
    <source>
        <dbReference type="SAM" id="Coils"/>
    </source>
</evidence>
<accession>A0A0G4GUG7</accession>
<evidence type="ECO:0000313" key="3">
    <source>
        <dbReference type="EMBL" id="CEM34418.1"/>
    </source>
</evidence>
<feature type="region of interest" description="Disordered" evidence="2">
    <location>
        <begin position="505"/>
        <end position="640"/>
    </location>
</feature>
<dbReference type="AlphaFoldDB" id="A0A0G4GUG7"/>
<sequence>MSKGKPKGNLLEKEPSYFKAADSYYYDKGSNSRLNKLANADAAKQQNKGPKYTLPTKLMTDPMFKPIFEFYVNYGVKKTDPLPTGEGPLEEPPPEVQQALLTSMTSVLNDLDSSVSIKVKGADIKKNIGFLAKKLQETEKLKWEYFKELETRLKSWQKNEKKLEQKAEKKKELEEVQATVREKAAIVNQCIFSFGGILEKQVTRIVIAMDISSATGPYLADLKEELTAFIEQDLQNLPFNLVAFSDEVTSWKPTIVESPSAADLASVAKFIKGLKCNAAVQPGYANFVKALEKVTEMEPSLVFWVASQVPNGARDKTDFASLLTDHFEPRASQRGRRGSEDEDGSENGDEDGEGEGDASPSSMQNGDGGEGSPSGSASSSIPPWQRQILDKSGTEVRVLSFDPEPPEEFMTFYTDVVQRCNGGNTTVSSDSRIRVSNRNALWSEISSDCKKAQKLRGMMKKLASAEGASEKLSSEIPEWRERLHIQIAIEKLFKFDLKKCREAMWRPVDPPPPPPVKPEKAGGKAAAKAKPPEKPPEAEPEKPASAAPPTAAPDTEAPSERATTAAPAGGGLAVPGGGMSSARPVSAPALPETLKGDGGKGLGDPNNVTATTTASPTSSPAKTPAETGGLAKRGGEAVAG</sequence>
<evidence type="ECO:0008006" key="4">
    <source>
        <dbReference type="Google" id="ProtNLM"/>
    </source>
</evidence>
<reference evidence="3" key="1">
    <citation type="submission" date="2014-11" db="EMBL/GenBank/DDBJ databases">
        <authorList>
            <person name="Otto D Thomas"/>
            <person name="Naeem Raeece"/>
        </authorList>
    </citation>
    <scope>NUCLEOTIDE SEQUENCE</scope>
</reference>
<feature type="coiled-coil region" evidence="1">
    <location>
        <begin position="146"/>
        <end position="183"/>
    </location>
</feature>
<feature type="compositionally biased region" description="Gly residues" evidence="2">
    <location>
        <begin position="568"/>
        <end position="579"/>
    </location>
</feature>
<organism evidence="3">
    <name type="scientific">Chromera velia CCMP2878</name>
    <dbReference type="NCBI Taxonomy" id="1169474"/>
    <lineage>
        <taxon>Eukaryota</taxon>
        <taxon>Sar</taxon>
        <taxon>Alveolata</taxon>
        <taxon>Colpodellida</taxon>
        <taxon>Chromeraceae</taxon>
        <taxon>Chromera</taxon>
    </lineage>
</organism>
<feature type="compositionally biased region" description="Acidic residues" evidence="2">
    <location>
        <begin position="340"/>
        <end position="356"/>
    </location>
</feature>
<gene>
    <name evidence="3" type="ORF">Cvel_23412</name>
</gene>
<dbReference type="EMBL" id="CDMZ01001559">
    <property type="protein sequence ID" value="CEM34418.1"/>
    <property type="molecule type" value="Genomic_DNA"/>
</dbReference>
<protein>
    <recommendedName>
        <fullName evidence="4">VWFA domain-containing protein</fullName>
    </recommendedName>
</protein>